<feature type="active site" description="Proton acceptor" evidence="4">
    <location>
        <position position="58"/>
    </location>
</feature>
<evidence type="ECO:0000256" key="3">
    <source>
        <dbReference type="ARBA" id="ARBA00023295"/>
    </source>
</evidence>
<feature type="site" description="Important for catalytic activity, responsible for pKa modulation of the active site Glu and correct orientation of both the proton donor and substrate" evidence="5">
    <location>
        <position position="167"/>
    </location>
</feature>
<dbReference type="Gene3D" id="2.60.120.200">
    <property type="match status" value="1"/>
</dbReference>
<feature type="chain" id="PRO_5016125973" evidence="7">
    <location>
        <begin position="19"/>
        <end position="554"/>
    </location>
</feature>
<dbReference type="Proteomes" id="UP000249239">
    <property type="component" value="Unassembled WGS sequence"/>
</dbReference>
<evidence type="ECO:0000313" key="9">
    <source>
        <dbReference type="EMBL" id="PZX18617.1"/>
    </source>
</evidence>
<evidence type="ECO:0000313" key="10">
    <source>
        <dbReference type="Proteomes" id="UP000249239"/>
    </source>
</evidence>
<dbReference type="InterPro" id="IPR023296">
    <property type="entry name" value="Glyco_hydro_beta-prop_sf"/>
</dbReference>
<dbReference type="AlphaFoldDB" id="A0A2W7NKK1"/>
<dbReference type="Pfam" id="PF04616">
    <property type="entry name" value="Glyco_hydro_43"/>
    <property type="match status" value="1"/>
</dbReference>
<dbReference type="PANTHER" id="PTHR42812">
    <property type="entry name" value="BETA-XYLOSIDASE"/>
    <property type="match status" value="1"/>
</dbReference>
<dbReference type="RefSeq" id="WP_111444722.1">
    <property type="nucleotide sequence ID" value="NZ_QKZK01000006.1"/>
</dbReference>
<evidence type="ECO:0000256" key="1">
    <source>
        <dbReference type="ARBA" id="ARBA00009865"/>
    </source>
</evidence>
<evidence type="ECO:0000256" key="6">
    <source>
        <dbReference type="RuleBase" id="RU361187"/>
    </source>
</evidence>
<dbReference type="InterPro" id="IPR051795">
    <property type="entry name" value="Glycosyl_Hydrlase_43"/>
</dbReference>
<dbReference type="SUPFAM" id="SSF49899">
    <property type="entry name" value="Concanavalin A-like lectins/glucanases"/>
    <property type="match status" value="1"/>
</dbReference>
<dbReference type="InterPro" id="IPR041542">
    <property type="entry name" value="GH43_C2"/>
</dbReference>
<evidence type="ECO:0000256" key="7">
    <source>
        <dbReference type="SAM" id="SignalP"/>
    </source>
</evidence>
<dbReference type="Gene3D" id="2.115.10.20">
    <property type="entry name" value="Glycosyl hydrolase domain, family 43"/>
    <property type="match status" value="1"/>
</dbReference>
<keyword evidence="3 6" id="KW-0326">Glycosidase</keyword>
<gene>
    <name evidence="9" type="ORF">LX69_01010</name>
</gene>
<feature type="domain" description="Beta-xylosidase C-terminal Concanavalin A-like" evidence="8">
    <location>
        <begin position="376"/>
        <end position="553"/>
    </location>
</feature>
<comment type="similarity">
    <text evidence="1 6">Belongs to the glycosyl hydrolase 43 family.</text>
</comment>
<keyword evidence="10" id="KW-1185">Reference proteome</keyword>
<dbReference type="PANTHER" id="PTHR42812:SF12">
    <property type="entry name" value="BETA-XYLOSIDASE-RELATED"/>
    <property type="match status" value="1"/>
</dbReference>
<evidence type="ECO:0000256" key="5">
    <source>
        <dbReference type="PIRSR" id="PIRSR606710-2"/>
    </source>
</evidence>
<dbReference type="EMBL" id="QKZK01000006">
    <property type="protein sequence ID" value="PZX18617.1"/>
    <property type="molecule type" value="Genomic_DNA"/>
</dbReference>
<dbReference type="InterPro" id="IPR013320">
    <property type="entry name" value="ConA-like_dom_sf"/>
</dbReference>
<dbReference type="GO" id="GO:0005975">
    <property type="term" value="P:carbohydrate metabolic process"/>
    <property type="evidence" value="ECO:0007669"/>
    <property type="project" value="InterPro"/>
</dbReference>
<feature type="signal peptide" evidence="7">
    <location>
        <begin position="1"/>
        <end position="18"/>
    </location>
</feature>
<dbReference type="InterPro" id="IPR006710">
    <property type="entry name" value="Glyco_hydro_43"/>
</dbReference>
<protein>
    <submittedName>
        <fullName evidence="9">Alpha-N-arabinofuranosidase</fullName>
    </submittedName>
</protein>
<organism evidence="9 10">
    <name type="scientific">Breznakibacter xylanolyticus</name>
    <dbReference type="NCBI Taxonomy" id="990"/>
    <lineage>
        <taxon>Bacteria</taxon>
        <taxon>Pseudomonadati</taxon>
        <taxon>Bacteroidota</taxon>
        <taxon>Bacteroidia</taxon>
        <taxon>Marinilabiliales</taxon>
        <taxon>Marinilabiliaceae</taxon>
        <taxon>Breznakibacter</taxon>
    </lineage>
</organism>
<dbReference type="OrthoDB" id="9801455at2"/>
<comment type="caution">
    <text evidence="9">The sequence shown here is derived from an EMBL/GenBank/DDBJ whole genome shotgun (WGS) entry which is preliminary data.</text>
</comment>
<feature type="active site" description="Proton donor" evidence="4">
    <location>
        <position position="232"/>
    </location>
</feature>
<keyword evidence="7" id="KW-0732">Signal</keyword>
<dbReference type="Pfam" id="PF17851">
    <property type="entry name" value="GH43_C2"/>
    <property type="match status" value="1"/>
</dbReference>
<accession>A0A2W7NKK1</accession>
<keyword evidence="2 6" id="KW-0378">Hydrolase</keyword>
<name>A0A2W7NKK1_9BACT</name>
<dbReference type="GO" id="GO:0004553">
    <property type="term" value="F:hydrolase activity, hydrolyzing O-glycosyl compounds"/>
    <property type="evidence" value="ECO:0007669"/>
    <property type="project" value="InterPro"/>
</dbReference>
<reference evidence="9 10" key="1">
    <citation type="submission" date="2018-06" db="EMBL/GenBank/DDBJ databases">
        <title>Genomic Encyclopedia of Archaeal and Bacterial Type Strains, Phase II (KMG-II): from individual species to whole genera.</title>
        <authorList>
            <person name="Goeker M."/>
        </authorList>
    </citation>
    <scope>NUCLEOTIDE SEQUENCE [LARGE SCALE GENOMIC DNA]</scope>
    <source>
        <strain evidence="9 10">DSM 6779</strain>
    </source>
</reference>
<evidence type="ECO:0000256" key="2">
    <source>
        <dbReference type="ARBA" id="ARBA00022801"/>
    </source>
</evidence>
<evidence type="ECO:0000259" key="8">
    <source>
        <dbReference type="Pfam" id="PF17851"/>
    </source>
</evidence>
<proteinExistence type="inferred from homology"/>
<sequence>MKKILLLFLTATGLTAQTSVNMARFDHFTYQGHDPVYHEKQLTEGQYFNPILQGYYPDPSVCRKGNDYYLVNSTFSHYPGVPIFHSTDLVNWQQIGHVLNRPSQLNLDGLPMSYGIFAPAIEYNPFNDTFYMITTLVGRGDNFVVKAKDPRGPWSDPIWLPEVPGIDPSLFFDDNGKAYIVNNREPAYPALYSGHRAVWIHEYDVATDRTVGTPKVLIDGGIDISTQPQWIEGPHLYKIKGRYYLMAAEGGTDINHCEVILRADNPWGPFEVWDHNPILTQRDLSWGRDFPVTNAGHADLLEDHEGNWWSVFLACRPYRDNLFNIGRETFLLPVTWEDGWPVILKHGLEIPQVGEKQGVRQGATPEVMPNGNFTITDNFDAAKLAMTWLMIRTPHTPWHKLQNGQLEIACHNVSINEKGNPAFVARRQQHHHFTATTRMSFKPGNETENAGLVCFQNENHYYYLGVYKKGKQQVVRLTKGLKEQKSEVLAEIPIGKARQIDLRVTGEGALMHFAIATRPGKWTEVARDVDATYLSTSQAGGFVGTVIGMYAAGR</sequence>
<dbReference type="CDD" id="cd18617">
    <property type="entry name" value="GH43_XynB-like"/>
    <property type="match status" value="1"/>
</dbReference>
<evidence type="ECO:0000256" key="4">
    <source>
        <dbReference type="PIRSR" id="PIRSR606710-1"/>
    </source>
</evidence>
<dbReference type="SUPFAM" id="SSF75005">
    <property type="entry name" value="Arabinanase/levansucrase/invertase"/>
    <property type="match status" value="1"/>
</dbReference>